<proteinExistence type="predicted"/>
<reference evidence="1 2" key="1">
    <citation type="submission" date="2016-10" db="EMBL/GenBank/DDBJ databases">
        <authorList>
            <person name="de Groot N.N."/>
        </authorList>
    </citation>
    <scope>NUCLEOTIDE SEQUENCE [LARGE SCALE GENOMIC DNA]</scope>
    <source>
        <strain evidence="1 2">CGMCC 1.9157</strain>
    </source>
</reference>
<name>A0A1I5NF61_9HYPH</name>
<protein>
    <submittedName>
        <fullName evidence="1">Uncharacterized protein</fullName>
    </submittedName>
</protein>
<dbReference type="EMBL" id="FOVR01000030">
    <property type="protein sequence ID" value="SFP20367.1"/>
    <property type="molecule type" value="Genomic_DNA"/>
</dbReference>
<dbReference type="OrthoDB" id="8480331at2"/>
<accession>A0A1I5NF61</accession>
<sequence length="288" mass="33319">MRHSIGYLQEIGPDDLVRQGDIFSIQSTNEEHEKWAVLLTKDCDIVQEKFGSHLTYLPIYSFNEYIEKYYSPKKIEILKSENMKNVINTFKYLIGDEKEAFELTEESLQEWISDEGIEGICGCFESNNKKKGDLDKYLRTFSILTDSSARKYSNNNWRRILDVHLSNGKNEDKIKKEICNHILKSMGDEFIFVPELPEVDSAGFIIHLREIKSIDCSQVFASAYNAKKIGATFPRLIRIGRFSDYLRFSIAQNAALLFSRIGMEENFEVDRKIMVDLASESAVKEFLK</sequence>
<organism evidence="1 2">
    <name type="scientific">Cohaesibacter marisflavi</name>
    <dbReference type="NCBI Taxonomy" id="655353"/>
    <lineage>
        <taxon>Bacteria</taxon>
        <taxon>Pseudomonadati</taxon>
        <taxon>Pseudomonadota</taxon>
        <taxon>Alphaproteobacteria</taxon>
        <taxon>Hyphomicrobiales</taxon>
        <taxon>Cohaesibacteraceae</taxon>
    </lineage>
</organism>
<evidence type="ECO:0000313" key="2">
    <source>
        <dbReference type="Proteomes" id="UP000199236"/>
    </source>
</evidence>
<keyword evidence="2" id="KW-1185">Reference proteome</keyword>
<dbReference type="RefSeq" id="WP_090075747.1">
    <property type="nucleotide sequence ID" value="NZ_FOVR01000030.1"/>
</dbReference>
<dbReference type="AlphaFoldDB" id="A0A1I5NF61"/>
<gene>
    <name evidence="1" type="ORF">SAMN04488056_1303</name>
</gene>
<evidence type="ECO:0000313" key="1">
    <source>
        <dbReference type="EMBL" id="SFP20367.1"/>
    </source>
</evidence>
<dbReference type="Proteomes" id="UP000199236">
    <property type="component" value="Unassembled WGS sequence"/>
</dbReference>